<accession>A0A915KQB0</accession>
<dbReference type="GO" id="GO:0097730">
    <property type="term" value="C:non-motile cilium"/>
    <property type="evidence" value="ECO:0007669"/>
    <property type="project" value="InterPro"/>
</dbReference>
<dbReference type="GO" id="GO:0036064">
    <property type="term" value="C:ciliary basal body"/>
    <property type="evidence" value="ECO:0007669"/>
    <property type="project" value="TreeGrafter"/>
</dbReference>
<dbReference type="Proteomes" id="UP000887565">
    <property type="component" value="Unplaced"/>
</dbReference>
<dbReference type="AlphaFoldDB" id="A0A915KQB0"/>
<evidence type="ECO:0000313" key="2">
    <source>
        <dbReference type="WBParaSite" id="nRc.2.0.1.t40931-RA"/>
    </source>
</evidence>
<dbReference type="WBParaSite" id="nRc.2.0.1.t40931-RA">
    <property type="protein sequence ID" value="nRc.2.0.1.t40931-RA"/>
    <property type="gene ID" value="nRc.2.0.1.g40931"/>
</dbReference>
<keyword evidence="1" id="KW-1185">Reference proteome</keyword>
<dbReference type="GO" id="GO:1904491">
    <property type="term" value="P:protein localization to ciliary transition zone"/>
    <property type="evidence" value="ECO:0007669"/>
    <property type="project" value="TreeGrafter"/>
</dbReference>
<proteinExistence type="predicted"/>
<dbReference type="PANTHER" id="PTHR31043:SF3">
    <property type="entry name" value="NEPHROCYSTIN-4"/>
    <property type="match status" value="1"/>
</dbReference>
<sequence length="229" mass="25674">MFKGNPAVIRKILKKPEDISHIPKSGATIQFSYKLHSELTKVTHLLPENTLIYRSEIVPGLVAETDGVDNLAKPQAEREIRCALSQLVCKLGPMGRRIDMEVCDLLNKERVLKDNVAPNGEHLVILEKRLKIGIHNGWTYIKEPCLYYLMPRDKLGSRYSGSLAKLDTSATALMLRNVDANFETLPRMSAIEDLMLTNPVEFTSTAHPAIALVFYLEYVLGLQSAKVKT</sequence>
<reference evidence="2" key="1">
    <citation type="submission" date="2022-11" db="UniProtKB">
        <authorList>
            <consortium name="WormBaseParasite"/>
        </authorList>
    </citation>
    <scope>IDENTIFICATION</scope>
</reference>
<dbReference type="PANTHER" id="PTHR31043">
    <property type="entry name" value="NEPHROCYSTIN-4"/>
    <property type="match status" value="1"/>
</dbReference>
<evidence type="ECO:0000313" key="1">
    <source>
        <dbReference type="Proteomes" id="UP000887565"/>
    </source>
</evidence>
<organism evidence="1 2">
    <name type="scientific">Romanomermis culicivorax</name>
    <name type="common">Nematode worm</name>
    <dbReference type="NCBI Taxonomy" id="13658"/>
    <lineage>
        <taxon>Eukaryota</taxon>
        <taxon>Metazoa</taxon>
        <taxon>Ecdysozoa</taxon>
        <taxon>Nematoda</taxon>
        <taxon>Enoplea</taxon>
        <taxon>Dorylaimia</taxon>
        <taxon>Mermithida</taxon>
        <taxon>Mermithoidea</taxon>
        <taxon>Mermithidae</taxon>
        <taxon>Romanomermis</taxon>
    </lineage>
</organism>
<dbReference type="GO" id="GO:0097546">
    <property type="term" value="C:ciliary base"/>
    <property type="evidence" value="ECO:0007669"/>
    <property type="project" value="TreeGrafter"/>
</dbReference>
<protein>
    <submittedName>
        <fullName evidence="2">Uncharacterized protein</fullName>
    </submittedName>
</protein>
<dbReference type="GO" id="GO:0090090">
    <property type="term" value="P:negative regulation of canonical Wnt signaling pathway"/>
    <property type="evidence" value="ECO:0007669"/>
    <property type="project" value="InterPro"/>
</dbReference>
<dbReference type="GO" id="GO:0035869">
    <property type="term" value="C:ciliary transition zone"/>
    <property type="evidence" value="ECO:0007669"/>
    <property type="project" value="TreeGrafter"/>
</dbReference>
<dbReference type="InterPro" id="IPR029775">
    <property type="entry name" value="NPHP4"/>
</dbReference>
<name>A0A915KQB0_ROMCU</name>